<dbReference type="AlphaFoldDB" id="A0A7C8R3Q2"/>
<sequence>MLGGHSNNRANEVKELGSLLVGLANDAQHQGLDISGIFRQKVCHFTGHPALSSRANLWKMTSTERRDIISLAKNGGIEVKDGPRPTAEDTTSRPDQTWDVLEQISYEPSSARTLQHTEPALRPPHILVEDAASELENMRRARDNALIEVEELKQRVGLLERERDDAIKACNNLKSANHRLEGKIEGMKDVVTTIAQKYR</sequence>
<proteinExistence type="predicted"/>
<accession>A0A7C8R3Q2</accession>
<evidence type="ECO:0000313" key="3">
    <source>
        <dbReference type="EMBL" id="KAF3270568.1"/>
    </source>
</evidence>
<reference evidence="3 4" key="1">
    <citation type="submission" date="2020-01" db="EMBL/GenBank/DDBJ databases">
        <authorList>
            <person name="Palmer J.M."/>
        </authorList>
    </citation>
    <scope>NUCLEOTIDE SEQUENCE [LARGE SCALE GENOMIC DNA]</scope>
    <source>
        <strain evidence="3 4">TWF970</strain>
    </source>
</reference>
<gene>
    <name evidence="3" type="ORF">TWF970_010771</name>
</gene>
<feature type="coiled-coil region" evidence="1">
    <location>
        <begin position="128"/>
        <end position="169"/>
    </location>
</feature>
<dbReference type="EMBL" id="JAABOJ010000073">
    <property type="protein sequence ID" value="KAF3270568.1"/>
    <property type="molecule type" value="Genomic_DNA"/>
</dbReference>
<comment type="caution">
    <text evidence="3">The sequence shown here is derived from an EMBL/GenBank/DDBJ whole genome shotgun (WGS) entry which is preliminary data.</text>
</comment>
<evidence type="ECO:0000256" key="2">
    <source>
        <dbReference type="SAM" id="MobiDB-lite"/>
    </source>
</evidence>
<feature type="compositionally biased region" description="Basic and acidic residues" evidence="2">
    <location>
        <begin position="78"/>
        <end position="92"/>
    </location>
</feature>
<organism evidence="3 4">
    <name type="scientific">Orbilia oligospora</name>
    <name type="common">Nematode-trapping fungus</name>
    <name type="synonym">Arthrobotrys oligospora</name>
    <dbReference type="NCBI Taxonomy" id="2813651"/>
    <lineage>
        <taxon>Eukaryota</taxon>
        <taxon>Fungi</taxon>
        <taxon>Dikarya</taxon>
        <taxon>Ascomycota</taxon>
        <taxon>Pezizomycotina</taxon>
        <taxon>Orbiliomycetes</taxon>
        <taxon>Orbiliales</taxon>
        <taxon>Orbiliaceae</taxon>
        <taxon>Orbilia</taxon>
    </lineage>
</organism>
<keyword evidence="1" id="KW-0175">Coiled coil</keyword>
<name>A0A7C8R3Q2_ORBOL</name>
<protein>
    <submittedName>
        <fullName evidence="3">Uncharacterized protein</fullName>
    </submittedName>
</protein>
<evidence type="ECO:0000256" key="1">
    <source>
        <dbReference type="SAM" id="Coils"/>
    </source>
</evidence>
<evidence type="ECO:0000313" key="4">
    <source>
        <dbReference type="Proteomes" id="UP000474640"/>
    </source>
</evidence>
<feature type="region of interest" description="Disordered" evidence="2">
    <location>
        <begin position="75"/>
        <end position="95"/>
    </location>
</feature>
<dbReference type="Proteomes" id="UP000474640">
    <property type="component" value="Unassembled WGS sequence"/>
</dbReference>